<reference evidence="1 2" key="1">
    <citation type="journal article" date="2013" name="Genome Announc.">
        <title>Draft Genome Sequence of Helicobacter fennelliae Strain MRY12-0050, Isolated from a Bacteremia Patient.</title>
        <authorList>
            <person name="Rimbara E."/>
            <person name="Matsui M."/>
            <person name="Mori S."/>
            <person name="Suzuki S."/>
            <person name="Suzuki M."/>
            <person name="Kim H."/>
            <person name="Sekizuka T."/>
            <person name="Kuroda M."/>
            <person name="Shibayama K."/>
        </authorList>
    </citation>
    <scope>NUCLEOTIDE SEQUENCE [LARGE SCALE GENOMIC DNA]</scope>
    <source>
        <strain evidence="1 2">MRY12-0050</strain>
    </source>
</reference>
<protein>
    <submittedName>
        <fullName evidence="1">Uncharacterized protein</fullName>
    </submittedName>
</protein>
<organism evidence="1 2">
    <name type="scientific">Helicobacter fennelliae MRY12-0050</name>
    <dbReference type="NCBI Taxonomy" id="1325130"/>
    <lineage>
        <taxon>Bacteria</taxon>
        <taxon>Pseudomonadati</taxon>
        <taxon>Campylobacterota</taxon>
        <taxon>Epsilonproteobacteria</taxon>
        <taxon>Campylobacterales</taxon>
        <taxon>Helicobacteraceae</taxon>
        <taxon>Helicobacter</taxon>
    </lineage>
</organism>
<dbReference type="EMBL" id="BASD01000004">
    <property type="protein sequence ID" value="GAD18282.1"/>
    <property type="molecule type" value="Genomic_DNA"/>
</dbReference>
<accession>T1DV60</accession>
<gene>
    <name evidence="1" type="ORF">HFN_1880</name>
</gene>
<dbReference type="Proteomes" id="UP000018143">
    <property type="component" value="Unassembled WGS sequence"/>
</dbReference>
<dbReference type="AlphaFoldDB" id="T1DV60"/>
<evidence type="ECO:0000313" key="2">
    <source>
        <dbReference type="Proteomes" id="UP000018143"/>
    </source>
</evidence>
<sequence>MATHAQVATNSLNLQNYTNKLKIEDFLMLACVCIESTRICVS</sequence>
<keyword evidence="2" id="KW-1185">Reference proteome</keyword>
<evidence type="ECO:0000313" key="1">
    <source>
        <dbReference type="EMBL" id="GAD18282.1"/>
    </source>
</evidence>
<name>T1DV60_9HELI</name>
<proteinExistence type="predicted"/>
<comment type="caution">
    <text evidence="1">The sequence shown here is derived from an EMBL/GenBank/DDBJ whole genome shotgun (WGS) entry which is preliminary data.</text>
</comment>
<dbReference type="STRING" id="1325130.HFN_1880"/>